<comment type="caution">
    <text evidence="3">The sequence shown here is derived from an EMBL/GenBank/DDBJ whole genome shotgun (WGS) entry which is preliminary data.</text>
</comment>
<feature type="transmembrane region" description="Helical" evidence="2">
    <location>
        <begin position="31"/>
        <end position="50"/>
    </location>
</feature>
<comment type="subcellular location">
    <subcellularLocation>
        <location evidence="1">Cell membrane</location>
        <topology evidence="1">Multi-pass membrane protein</topology>
    </subcellularLocation>
</comment>
<accession>A0A829HWH0</accession>
<evidence type="ECO:0000256" key="1">
    <source>
        <dbReference type="PIRNR" id="PIRNR018579"/>
    </source>
</evidence>
<evidence type="ECO:0000256" key="2">
    <source>
        <dbReference type="SAM" id="Phobius"/>
    </source>
</evidence>
<dbReference type="InterPro" id="IPR009709">
    <property type="entry name" value="DUF1290"/>
</dbReference>
<organism evidence="3 4">
    <name type="scientific">Mycobacteroides abscessus subsp. bolletii CRM-0020</name>
    <dbReference type="NCBI Taxonomy" id="1306401"/>
    <lineage>
        <taxon>Bacteria</taxon>
        <taxon>Bacillati</taxon>
        <taxon>Actinomycetota</taxon>
        <taxon>Actinomycetes</taxon>
        <taxon>Mycobacteriales</taxon>
        <taxon>Mycobacteriaceae</taxon>
        <taxon>Mycobacteroides</taxon>
        <taxon>Mycobacteroides abscessus</taxon>
    </lineage>
</organism>
<dbReference type="PIRSF" id="PIRSF018579">
    <property type="entry name" value="Sbp"/>
    <property type="match status" value="1"/>
</dbReference>
<feature type="transmembrane region" description="Helical" evidence="2">
    <location>
        <begin position="7"/>
        <end position="25"/>
    </location>
</feature>
<sequence>MERKWTMIGIVALAIGVVLGLVFHPNVPDAVAPYLPIAVVAALDALFGGARAYLDQIFDSKVFVVSFVFNVLVAALIVFVGDQLGVGTQLSTAIIVVLGIRIFGNAAALRRRLFGA</sequence>
<dbReference type="GO" id="GO:0005886">
    <property type="term" value="C:plasma membrane"/>
    <property type="evidence" value="ECO:0007669"/>
    <property type="project" value="UniProtKB-SubCell"/>
</dbReference>
<evidence type="ECO:0000313" key="3">
    <source>
        <dbReference type="EMBL" id="EPQ23590.1"/>
    </source>
</evidence>
<protein>
    <submittedName>
        <fullName evidence="3">Membrane protein</fullName>
    </submittedName>
</protein>
<dbReference type="Pfam" id="PF06947">
    <property type="entry name" value="DUF1290"/>
    <property type="match status" value="1"/>
</dbReference>
<reference evidence="3 4" key="1">
    <citation type="journal article" date="2013" name="Genome Announc.">
        <title>Genome Sequence of an Epidemic Isolate of Mycobacterium abscessus subsp. bolletii from Rio de Janeiro, Brazil.</title>
        <authorList>
            <person name="Davidson R.M."/>
            <person name="Reynolds P.R."/>
            <person name="Farias-Hesson E."/>
            <person name="Duarte R.S."/>
            <person name="Jackson M."/>
            <person name="Strong M."/>
        </authorList>
    </citation>
    <scope>NUCLEOTIDE SEQUENCE [LARGE SCALE GENOMIC DNA]</scope>
    <source>
        <strain evidence="3 4">CRM-0020</strain>
    </source>
</reference>
<keyword evidence="2" id="KW-1133">Transmembrane helix</keyword>
<name>A0A829HWH0_9MYCO</name>
<dbReference type="Proteomes" id="UP000014969">
    <property type="component" value="Unassembled WGS sequence"/>
</dbReference>
<evidence type="ECO:0000313" key="4">
    <source>
        <dbReference type="Proteomes" id="UP000014969"/>
    </source>
</evidence>
<keyword evidence="1" id="KW-1003">Cell membrane</keyword>
<comment type="similarity">
    <text evidence="1">Belongs to the sbp family.</text>
</comment>
<keyword evidence="1 2" id="KW-0472">Membrane</keyword>
<feature type="transmembrane region" description="Helical" evidence="2">
    <location>
        <begin position="86"/>
        <end position="104"/>
    </location>
</feature>
<dbReference type="AlphaFoldDB" id="A0A829HWH0"/>
<proteinExistence type="inferred from homology"/>
<keyword evidence="1 2" id="KW-0812">Transmembrane</keyword>
<dbReference type="EMBL" id="ATFQ01000018">
    <property type="protein sequence ID" value="EPQ23590.1"/>
    <property type="molecule type" value="Genomic_DNA"/>
</dbReference>
<feature type="transmembrane region" description="Helical" evidence="2">
    <location>
        <begin position="62"/>
        <end position="80"/>
    </location>
</feature>
<gene>
    <name evidence="3" type="ORF">J108_10680</name>
</gene>